<evidence type="ECO:0000256" key="2">
    <source>
        <dbReference type="SAM" id="MobiDB-lite"/>
    </source>
</evidence>
<reference evidence="5" key="1">
    <citation type="submission" date="2023-02" db="EMBL/GenBank/DDBJ databases">
        <title>Identification and recombinant expression of a fungal hydrolase from Papiliotrema laurentii that hydrolyzes apple cutin and clears colloidal polyester polyurethane.</title>
        <authorList>
            <consortium name="DOE Joint Genome Institute"/>
            <person name="Roman V.A."/>
            <person name="Bojanowski C."/>
            <person name="Crable B.R."/>
            <person name="Wagner D.N."/>
            <person name="Hung C.S."/>
            <person name="Nadeau L.J."/>
            <person name="Schratz L."/>
            <person name="Haridas S."/>
            <person name="Pangilinan J."/>
            <person name="Lipzen A."/>
            <person name="Na H."/>
            <person name="Yan M."/>
            <person name="Ng V."/>
            <person name="Grigoriev I.V."/>
            <person name="Spatafora J.W."/>
            <person name="Barlow D."/>
            <person name="Biffinger J."/>
            <person name="Kelley-Loughnane N."/>
            <person name="Varaljay V.A."/>
            <person name="Crookes-Goodson W.J."/>
        </authorList>
    </citation>
    <scope>NUCLEOTIDE SEQUENCE</scope>
    <source>
        <strain evidence="5">5307AH</strain>
    </source>
</reference>
<keyword evidence="1 3" id="KW-0732">Signal</keyword>
<dbReference type="PANTHER" id="PTHR35185:SF1">
    <property type="entry name" value="UPF0619 GPI-ANCHORED MEMBRANE PROTEIN C1322.10"/>
    <property type="match status" value="1"/>
</dbReference>
<comment type="caution">
    <text evidence="5">The sequence shown here is derived from an EMBL/GenBank/DDBJ whole genome shotgun (WGS) entry which is preliminary data.</text>
</comment>
<dbReference type="Pfam" id="PF10342">
    <property type="entry name" value="Kre9_KNH"/>
    <property type="match status" value="1"/>
</dbReference>
<keyword evidence="6" id="KW-1185">Reference proteome</keyword>
<feature type="signal peptide" evidence="3">
    <location>
        <begin position="1"/>
        <end position="18"/>
    </location>
</feature>
<feature type="domain" description="Yeast cell wall synthesis Kre9/Knh1-like N-terminal" evidence="4">
    <location>
        <begin position="23"/>
        <end position="123"/>
    </location>
</feature>
<dbReference type="Proteomes" id="UP001182556">
    <property type="component" value="Unassembled WGS sequence"/>
</dbReference>
<dbReference type="InterPro" id="IPR052479">
    <property type="entry name" value="GPI-anchor_Adhesion_Reg"/>
</dbReference>
<dbReference type="PANTHER" id="PTHR35185">
    <property type="entry name" value="SERINE/THREONINE-RICH PROTEIN ADG2-RELATED"/>
    <property type="match status" value="1"/>
</dbReference>
<dbReference type="AlphaFoldDB" id="A0AAD9CX87"/>
<dbReference type="InterPro" id="IPR018466">
    <property type="entry name" value="Kre9/Knh1-like_N"/>
</dbReference>
<feature type="chain" id="PRO_5041950540" description="Yeast cell wall synthesis Kre9/Knh1-like N-terminal domain-containing protein" evidence="3">
    <location>
        <begin position="19"/>
        <end position="211"/>
    </location>
</feature>
<evidence type="ECO:0000313" key="5">
    <source>
        <dbReference type="EMBL" id="KAK1923629.1"/>
    </source>
</evidence>
<accession>A0AAD9CX87</accession>
<proteinExistence type="predicted"/>
<feature type="region of interest" description="Disordered" evidence="2">
    <location>
        <begin position="125"/>
        <end position="174"/>
    </location>
</feature>
<evidence type="ECO:0000256" key="1">
    <source>
        <dbReference type="ARBA" id="ARBA00022729"/>
    </source>
</evidence>
<evidence type="ECO:0000256" key="3">
    <source>
        <dbReference type="SAM" id="SignalP"/>
    </source>
</evidence>
<sequence length="211" mass="20794">MYTSFLATLLLAAVGSQAITVQSPSRDTVWQSGVSAQTVSWEAVSTDATSFAIQLVNQAGFLTNSPVTLVANQSTGTSNQVNSVTVTYPNGNWPVGTAFQINLVTSSTSGNAAILAQSNQFNITSGGSSSTSSTSGTAPSTISMSRSASSASSTVPAVTAGPNATGNTASSSGASLPNAVTSTGSADAAFGTPSAFVGLLMAAAALMGVSF</sequence>
<evidence type="ECO:0000313" key="6">
    <source>
        <dbReference type="Proteomes" id="UP001182556"/>
    </source>
</evidence>
<protein>
    <recommendedName>
        <fullName evidence="4">Yeast cell wall synthesis Kre9/Knh1-like N-terminal domain-containing protein</fullName>
    </recommendedName>
</protein>
<gene>
    <name evidence="5" type="ORF">DB88DRAFT_491882</name>
</gene>
<name>A0AAD9CX87_PAPLA</name>
<dbReference type="EMBL" id="JAODAN010000006">
    <property type="protein sequence ID" value="KAK1923629.1"/>
    <property type="molecule type" value="Genomic_DNA"/>
</dbReference>
<organism evidence="5 6">
    <name type="scientific">Papiliotrema laurentii</name>
    <name type="common">Cryptococcus laurentii</name>
    <dbReference type="NCBI Taxonomy" id="5418"/>
    <lineage>
        <taxon>Eukaryota</taxon>
        <taxon>Fungi</taxon>
        <taxon>Dikarya</taxon>
        <taxon>Basidiomycota</taxon>
        <taxon>Agaricomycotina</taxon>
        <taxon>Tremellomycetes</taxon>
        <taxon>Tremellales</taxon>
        <taxon>Rhynchogastremaceae</taxon>
        <taxon>Papiliotrema</taxon>
    </lineage>
</organism>
<evidence type="ECO:0000259" key="4">
    <source>
        <dbReference type="Pfam" id="PF10342"/>
    </source>
</evidence>